<name>A0A164TBS7_9CRUS</name>
<dbReference type="GO" id="GO:0009055">
    <property type="term" value="F:electron transfer activity"/>
    <property type="evidence" value="ECO:0007669"/>
    <property type="project" value="InterPro"/>
</dbReference>
<accession>A0A164TBS7</accession>
<dbReference type="InterPro" id="IPR035973">
    <property type="entry name" value="Cyt_c_oxidase_su3-like_sf"/>
</dbReference>
<evidence type="ECO:0000313" key="1">
    <source>
        <dbReference type="EMBL" id="KZS10330.1"/>
    </source>
</evidence>
<proteinExistence type="predicted"/>
<dbReference type="EMBL" id="LRGB01001847">
    <property type="protein sequence ID" value="KZS10330.1"/>
    <property type="molecule type" value="Genomic_DNA"/>
</dbReference>
<organism evidence="1 2">
    <name type="scientific">Daphnia magna</name>
    <dbReference type="NCBI Taxonomy" id="35525"/>
    <lineage>
        <taxon>Eukaryota</taxon>
        <taxon>Metazoa</taxon>
        <taxon>Ecdysozoa</taxon>
        <taxon>Arthropoda</taxon>
        <taxon>Crustacea</taxon>
        <taxon>Branchiopoda</taxon>
        <taxon>Diplostraca</taxon>
        <taxon>Cladocera</taxon>
        <taxon>Anomopoda</taxon>
        <taxon>Daphniidae</taxon>
        <taxon>Daphnia</taxon>
    </lineage>
</organism>
<evidence type="ECO:0000313" key="2">
    <source>
        <dbReference type="Proteomes" id="UP000076858"/>
    </source>
</evidence>
<comment type="caution">
    <text evidence="1">The sequence shown here is derived from an EMBL/GenBank/DDBJ whole genome shotgun (WGS) entry which is preliminary data.</text>
</comment>
<reference evidence="1 2" key="1">
    <citation type="submission" date="2016-03" db="EMBL/GenBank/DDBJ databases">
        <title>EvidentialGene: Evidence-directed Construction of Genes on Genomes.</title>
        <authorList>
            <person name="Gilbert D.G."/>
            <person name="Choi J.-H."/>
            <person name="Mockaitis K."/>
            <person name="Colbourne J."/>
            <person name="Pfrender M."/>
        </authorList>
    </citation>
    <scope>NUCLEOTIDE SEQUENCE [LARGE SCALE GENOMIC DNA]</scope>
    <source>
        <strain evidence="1 2">Xinb3</strain>
        <tissue evidence="1">Complete organism</tissue>
    </source>
</reference>
<gene>
    <name evidence="1" type="ORF">APZ42_025230</name>
</gene>
<dbReference type="Proteomes" id="UP000076858">
    <property type="component" value="Unassembled WGS sequence"/>
</dbReference>
<dbReference type="AlphaFoldDB" id="A0A164TBS7"/>
<protein>
    <submittedName>
        <fullName evidence="1">Uncharacterized protein</fullName>
    </submittedName>
</protein>
<dbReference type="SUPFAM" id="SSF81452">
    <property type="entry name" value="Cytochrome c oxidase subunit III-like"/>
    <property type="match status" value="1"/>
</dbReference>
<keyword evidence="2" id="KW-1185">Reference proteome</keyword>
<dbReference type="Gene3D" id="1.10.287.70">
    <property type="match status" value="1"/>
</dbReference>
<dbReference type="GO" id="GO:0016020">
    <property type="term" value="C:membrane"/>
    <property type="evidence" value="ECO:0007669"/>
    <property type="project" value="InterPro"/>
</dbReference>
<sequence length="34" mass="3922">MSNFINHPYHLVDKSPWPLLRAFRVISLVTGLAK</sequence>